<dbReference type="GO" id="GO:0003714">
    <property type="term" value="F:transcription corepressor activity"/>
    <property type="evidence" value="ECO:0007669"/>
    <property type="project" value="InterPro"/>
</dbReference>
<feature type="domain" description="Histone deacetylase interacting" evidence="9">
    <location>
        <begin position="591"/>
        <end position="692"/>
    </location>
</feature>
<keyword evidence="2" id="KW-0678">Repressor</keyword>
<evidence type="ECO:0000256" key="4">
    <source>
        <dbReference type="ARBA" id="ARBA00023015"/>
    </source>
</evidence>
<protein>
    <recommendedName>
        <fullName evidence="9">Histone deacetylase interacting domain-containing protein</fullName>
    </recommendedName>
</protein>
<dbReference type="InterPro" id="IPR036600">
    <property type="entry name" value="PAH_sf"/>
</dbReference>
<feature type="compositionally biased region" description="Polar residues" evidence="8">
    <location>
        <begin position="1"/>
        <end position="10"/>
    </location>
</feature>
<dbReference type="PROSITE" id="PS51477">
    <property type="entry name" value="PAH"/>
    <property type="match status" value="3"/>
</dbReference>
<dbReference type="GeneID" id="30144641"/>
<dbReference type="Gene3D" id="1.20.1160.11">
    <property type="entry name" value="Paired amphipathic helix"/>
    <property type="match status" value="3"/>
</dbReference>
<feature type="compositionally biased region" description="Low complexity" evidence="8">
    <location>
        <begin position="95"/>
        <end position="113"/>
    </location>
</feature>
<dbReference type="InterPro" id="IPR003822">
    <property type="entry name" value="PAH"/>
</dbReference>
<evidence type="ECO:0000259" key="9">
    <source>
        <dbReference type="SMART" id="SM00761"/>
    </source>
</evidence>
<evidence type="ECO:0000256" key="7">
    <source>
        <dbReference type="PROSITE-ProRule" id="PRU00810"/>
    </source>
</evidence>
<evidence type="ECO:0000256" key="1">
    <source>
        <dbReference type="ARBA" id="ARBA00004123"/>
    </source>
</evidence>
<dbReference type="PANTHER" id="PTHR12346:SF0">
    <property type="entry name" value="SIN3A, ISOFORM G"/>
    <property type="match status" value="1"/>
</dbReference>
<keyword evidence="6 7" id="KW-0539">Nucleus</keyword>
<feature type="compositionally biased region" description="Polar residues" evidence="8">
    <location>
        <begin position="21"/>
        <end position="32"/>
    </location>
</feature>
<dbReference type="STRING" id="984486.A0A1E3QX24"/>
<dbReference type="OrthoDB" id="10265969at2759"/>
<evidence type="ECO:0000313" key="10">
    <source>
        <dbReference type="EMBL" id="ODQ82249.1"/>
    </source>
</evidence>
<feature type="compositionally biased region" description="Basic and acidic residues" evidence="8">
    <location>
        <begin position="883"/>
        <end position="895"/>
    </location>
</feature>
<keyword evidence="4" id="KW-0805">Transcription regulation</keyword>
<keyword evidence="11" id="KW-1185">Reference proteome</keyword>
<dbReference type="EMBL" id="KV454426">
    <property type="protein sequence ID" value="ODQ82249.1"/>
    <property type="molecule type" value="Genomic_DNA"/>
</dbReference>
<evidence type="ECO:0000256" key="8">
    <source>
        <dbReference type="SAM" id="MobiDB-lite"/>
    </source>
</evidence>
<keyword evidence="5" id="KW-0804">Transcription</keyword>
<dbReference type="InterPro" id="IPR031693">
    <property type="entry name" value="Sin3_C"/>
</dbReference>
<feature type="region of interest" description="Disordered" evidence="8">
    <location>
        <begin position="1"/>
        <end position="113"/>
    </location>
</feature>
<feature type="region of interest" description="Disordered" evidence="8">
    <location>
        <begin position="473"/>
        <end position="494"/>
    </location>
</feature>
<dbReference type="FunFam" id="1.20.1160.11:FF:000002">
    <property type="entry name" value="Paired amphipathic helix protein SIN3"/>
    <property type="match status" value="1"/>
</dbReference>
<feature type="compositionally biased region" description="Acidic residues" evidence="8">
    <location>
        <begin position="1293"/>
        <end position="1302"/>
    </location>
</feature>
<feature type="compositionally biased region" description="Pro residues" evidence="8">
    <location>
        <begin position="302"/>
        <end position="311"/>
    </location>
</feature>
<dbReference type="GO" id="GO:0010628">
    <property type="term" value="P:positive regulation of gene expression"/>
    <property type="evidence" value="ECO:0007669"/>
    <property type="project" value="UniProtKB-ARBA"/>
</dbReference>
<dbReference type="Pfam" id="PF08295">
    <property type="entry name" value="Sin3_corepress"/>
    <property type="match status" value="1"/>
</dbReference>
<dbReference type="GO" id="GO:0000122">
    <property type="term" value="P:negative regulation of transcription by RNA polymerase II"/>
    <property type="evidence" value="ECO:0007669"/>
    <property type="project" value="TreeGrafter"/>
</dbReference>
<proteinExistence type="predicted"/>
<dbReference type="FunFam" id="1.20.1160.11:FF:000001">
    <property type="entry name" value="Paired amphipathic helix protein Sin3"/>
    <property type="match status" value="1"/>
</dbReference>
<gene>
    <name evidence="10" type="ORF">BABINDRAFT_10714</name>
</gene>
<comment type="subcellular location">
    <subcellularLocation>
        <location evidence="1 7">Nucleus</location>
    </subcellularLocation>
</comment>
<dbReference type="SMART" id="SM00761">
    <property type="entry name" value="HDAC_interact"/>
    <property type="match status" value="1"/>
</dbReference>
<evidence type="ECO:0000256" key="3">
    <source>
        <dbReference type="ARBA" id="ARBA00022737"/>
    </source>
</evidence>
<reference evidence="11" key="1">
    <citation type="submission" date="2016-05" db="EMBL/GenBank/DDBJ databases">
        <title>Comparative genomics of biotechnologically important yeasts.</title>
        <authorList>
            <consortium name="DOE Joint Genome Institute"/>
            <person name="Riley R."/>
            <person name="Haridas S."/>
            <person name="Wolfe K.H."/>
            <person name="Lopes M.R."/>
            <person name="Hittinger C.T."/>
            <person name="Goker M."/>
            <person name="Salamov A."/>
            <person name="Wisecaver J."/>
            <person name="Long T.M."/>
            <person name="Aerts A.L."/>
            <person name="Barry K."/>
            <person name="Choi C."/>
            <person name="Clum A."/>
            <person name="Coughlan A.Y."/>
            <person name="Deshpande S."/>
            <person name="Douglass A.P."/>
            <person name="Hanson S.J."/>
            <person name="Klenk H.-P."/>
            <person name="Labutti K."/>
            <person name="Lapidus A."/>
            <person name="Lindquist E."/>
            <person name="Lipzen A."/>
            <person name="Meier-Kolthoff J.P."/>
            <person name="Ohm R.A."/>
            <person name="Otillar R.P."/>
            <person name="Pangilinan J."/>
            <person name="Peng Y."/>
            <person name="Rokas A."/>
            <person name="Rosa C.A."/>
            <person name="Scheuner C."/>
            <person name="Sibirny A.A."/>
            <person name="Slot J.C."/>
            <person name="Stielow J.B."/>
            <person name="Sun H."/>
            <person name="Kurtzman C.P."/>
            <person name="Blackwell M."/>
            <person name="Grigoriev I.V."/>
            <person name="Jeffries T.W."/>
        </authorList>
    </citation>
    <scope>NUCLEOTIDE SEQUENCE [LARGE SCALE GENOMIC DNA]</scope>
    <source>
        <strain evidence="11">NRRL Y-12698</strain>
    </source>
</reference>
<evidence type="ECO:0000256" key="5">
    <source>
        <dbReference type="ARBA" id="ARBA00023163"/>
    </source>
</evidence>
<dbReference type="Pfam" id="PF02671">
    <property type="entry name" value="PAH"/>
    <property type="match status" value="3"/>
</dbReference>
<accession>A0A1E3QX24</accession>
<dbReference type="GO" id="GO:0033698">
    <property type="term" value="C:Rpd3L complex"/>
    <property type="evidence" value="ECO:0007669"/>
    <property type="project" value="UniProtKB-ARBA"/>
</dbReference>
<feature type="compositionally biased region" description="Basic and acidic residues" evidence="8">
    <location>
        <begin position="1311"/>
        <end position="1337"/>
    </location>
</feature>
<feature type="region of interest" description="Disordered" evidence="8">
    <location>
        <begin position="876"/>
        <end position="919"/>
    </location>
</feature>
<dbReference type="InterPro" id="IPR013194">
    <property type="entry name" value="HDAC_interact_dom"/>
</dbReference>
<feature type="compositionally biased region" description="Pro residues" evidence="8">
    <location>
        <begin position="264"/>
        <end position="295"/>
    </location>
</feature>
<evidence type="ECO:0000313" key="11">
    <source>
        <dbReference type="Proteomes" id="UP000094336"/>
    </source>
</evidence>
<evidence type="ECO:0000256" key="6">
    <source>
        <dbReference type="ARBA" id="ARBA00023242"/>
    </source>
</evidence>
<dbReference type="CDD" id="cd22541">
    <property type="entry name" value="SP5_N"/>
    <property type="match status" value="1"/>
</dbReference>
<dbReference type="InterPro" id="IPR039774">
    <property type="entry name" value="Sin3-like"/>
</dbReference>
<dbReference type="RefSeq" id="XP_018987577.1">
    <property type="nucleotide sequence ID" value="XM_019126787.1"/>
</dbReference>
<organism evidence="10 11">
    <name type="scientific">Babjeviella inositovora NRRL Y-12698</name>
    <dbReference type="NCBI Taxonomy" id="984486"/>
    <lineage>
        <taxon>Eukaryota</taxon>
        <taxon>Fungi</taxon>
        <taxon>Dikarya</taxon>
        <taxon>Ascomycota</taxon>
        <taxon>Saccharomycotina</taxon>
        <taxon>Pichiomycetes</taxon>
        <taxon>Serinales incertae sedis</taxon>
        <taxon>Babjeviella</taxon>
    </lineage>
</organism>
<dbReference type="FunFam" id="1.20.1160.11:FF:000003">
    <property type="entry name" value="Paired amphipathic helix SIN3-like protein"/>
    <property type="match status" value="1"/>
</dbReference>
<dbReference type="Proteomes" id="UP000094336">
    <property type="component" value="Unassembled WGS sequence"/>
</dbReference>
<dbReference type="SUPFAM" id="SSF47762">
    <property type="entry name" value="PAH2 domain"/>
    <property type="match status" value="3"/>
</dbReference>
<feature type="region of interest" description="Disordered" evidence="8">
    <location>
        <begin position="1291"/>
        <end position="1337"/>
    </location>
</feature>
<keyword evidence="3" id="KW-0677">Repeat</keyword>
<feature type="region of interest" description="Disordered" evidence="8">
    <location>
        <begin position="257"/>
        <end position="338"/>
    </location>
</feature>
<dbReference type="Pfam" id="PF16879">
    <property type="entry name" value="Sin3a_C"/>
    <property type="match status" value="1"/>
</dbReference>
<feature type="compositionally biased region" description="Polar residues" evidence="8">
    <location>
        <begin position="60"/>
        <end position="71"/>
    </location>
</feature>
<evidence type="ECO:0000256" key="2">
    <source>
        <dbReference type="ARBA" id="ARBA00022491"/>
    </source>
</evidence>
<sequence>MSGSNEWRSQPPQPPAEVNRPNIQSYRQQQHDQPPVLPPPASLENRPPHFYALPSLPSFGKSQPSHMQQRFNIPPLNEGPNIHQPKPEPQPSPPVSHSQPQPPLAGAAQSSASLQDIANARRRPSSPGGSHLSYRTLNVKDALTYLDNVKIQYNDQPDIYNKFLDTMKEFKSQVLDTPGVIDRVIKLFRGHPSLIQGFNTFLPPGYRIECHNDPEDRSPIKVTTPYGTALINSQDGTPMGEQPIIPTAAQQQQMEPYFQEHSAPPQPQPPHGYPPGPRPGDAPPQPQPQPHGYPPRPDEAQPQPPHGFPPAPRDDAPHYVRDDAHGFPRDAFGMPPAPGVSSGPVEFNHAITYVNKIKTRFANQPDIYKQFLEILQTYQREQKPIGEVYQHVTLLFQSAPDLLDDFKQFLPDTSANGAPPPMLQPGMEYYAPPQPQLPPVGNFQPAPPGAKDRKKKGLVAHIYETEVQTSDVRGTLAPKKAKEPASPSLLPGVPEPVAAGSKASSLLEEIGFFDKVKKTMGNKQTYNEFLKMLNLYSQDIIDRDTLVERAEGFIGFHKELYEWFKMFVGYDGQPQHIENIAFKKHQLELSLCKACGPSYRKLPKAETYMPCSGRDEMCWEVLNDEWVGHPTWASEDSGFVAHRKNQYEEILFRIEEERHEYDFYMESNLRSIQTLETIANRIANMTPEEKANFKLPPGLGHTSITIYKKVVRKIYGKEKGFEVIDALHENPAIAVPVVLRRLKQKDEEWKRAHREWNKVWREMEQKVFYKSLDHSGLTFKQTDKKLLTTKQLLSELSTIKVEQANKKLNPLAPKPQEQLRYVFGDAGVLADVKRLALVFLRNSQYSAGDKERVEAFIEEFLEVFFAGGIAGSKAANGEAIPSARREASRAGEKPTSEPIESPIDESSKPQKRSISSVSTSLREILKKNKTRSATPESESAEKAGELWIRVAVDTLRDVADPAPTPRHTFNFFCNTTVYVFFRHLRVLYERLEELKAMDAAVGAEIRARTDVQFAKDLDLLSHQMEDMGISINGNDCYAQVLALSERLIEGELEHQWFEEALRQGYRNRAYKLYTVDKVVQGLVKHIHTIITDTKTAEMTVLFENDRQQVRTTAKKQIIYRLQVRSLMGPDENMFKIAYTQTDSSVSMQFVALDDLTVAETALDDQKYSYYVTTYSMAHPTEGIDADSLALPFHKPALDEDEDEDVAGQSSSNMRVKVCQNTFRLFFEEGSSDLFTRNTVYTEPEAKVEGDEKVAKLAKLVKDRLGNMDGRFDALVSGGTAAWALYQGAKVKEEADDTNDDTVNESMVEPNGEPKPKPEAKPEVKPEAKPGPEPKDEIEAGMAETPIGAAKDEDVGWKLPRIYPHFANLYINDFCFCSLSLTPLPVMEQFDEILKHEHSLLAAVEENDLNFITGATLFSLSVFFHQLDSYPRRIICVVNGSARYVATFNERINSAMVDLSVRFMRPGSYRHHLITVSLEHFYAFILKDIRPSDLVLLDVNASPGENKLLLAVLAYYSLSFHFKIAAAVTILDQQPFSLLSEVPWGLQIDTSTVPASYNGVSVTFLENPSANILVDSIQILTQFLSPRFTTCGTAVIACPRRYVANLKSLLGQAYKAHRLPLPFLVCSSASQLHKYTEPRNKIVIYSPSAVDSASLDLFVYPDIRCIIDLGIYDHPTNDTLLATSLEQIHSRANLLSRSCQLNLSYFCLFTKAIYQTLSLENDVTDQDDCVVALLRCLAVFPAELVLPEVQKQGMASQQVVEAMKFIFYMGCVDETFQLTPMGYRLVIFPLNKQNFRLYAMLAQAMAALPMSAIEVLKIVAFLVTAEETLTEREKFFFLVDTTQVCIRTHIAAKDSDFLSLLNLVNSVTETTVQGRLALKDQAIAQGLALAVFSGIHSAFLEQVLAVYNALLPDVQVGIGRLGSVAADAAAIKRCVFVAYFDRLSLVKLDAVDSTRVLLRSVGNLPEAYYDEHRRKDAEIASFELSRWCDGDLCVWMNGYTKDLDRSSGGELRVDWLSRVSRLDIECFENLLVLYARVGT</sequence>
<name>A0A1E3QX24_9ASCO</name>
<dbReference type="PANTHER" id="PTHR12346">
    <property type="entry name" value="SIN3B-RELATED"/>
    <property type="match status" value="1"/>
</dbReference>
<feature type="compositionally biased region" description="Basic and acidic residues" evidence="8">
    <location>
        <begin position="312"/>
        <end position="328"/>
    </location>
</feature>